<evidence type="ECO:0000256" key="1">
    <source>
        <dbReference type="ARBA" id="ARBA00022741"/>
    </source>
</evidence>
<dbReference type="EMBL" id="CACVBS010000046">
    <property type="protein sequence ID" value="CAA7264660.1"/>
    <property type="molecule type" value="Genomic_DNA"/>
</dbReference>
<keyword evidence="2" id="KW-0067">ATP-binding</keyword>
<organism evidence="5 6">
    <name type="scientific">Cyclocybe aegerita</name>
    <name type="common">Black poplar mushroom</name>
    <name type="synonym">Agrocybe aegerita</name>
    <dbReference type="NCBI Taxonomy" id="1973307"/>
    <lineage>
        <taxon>Eukaryota</taxon>
        <taxon>Fungi</taxon>
        <taxon>Dikarya</taxon>
        <taxon>Basidiomycota</taxon>
        <taxon>Agaricomycotina</taxon>
        <taxon>Agaricomycetes</taxon>
        <taxon>Agaricomycetidae</taxon>
        <taxon>Agaricales</taxon>
        <taxon>Agaricineae</taxon>
        <taxon>Bolbitiaceae</taxon>
        <taxon>Cyclocybe</taxon>
    </lineage>
</organism>
<evidence type="ECO:0000313" key="6">
    <source>
        <dbReference type="Proteomes" id="UP000467700"/>
    </source>
</evidence>
<dbReference type="PANTHER" id="PTHR43394:SF1">
    <property type="entry name" value="ATP-BINDING CASSETTE SUB-FAMILY B MEMBER 10, MITOCHONDRIAL"/>
    <property type="match status" value="1"/>
</dbReference>
<dbReference type="SMART" id="SM00382">
    <property type="entry name" value="AAA"/>
    <property type="match status" value="1"/>
</dbReference>
<dbReference type="InterPro" id="IPR017871">
    <property type="entry name" value="ABC_transporter-like_CS"/>
</dbReference>
<dbReference type="PANTHER" id="PTHR43394">
    <property type="entry name" value="ATP-DEPENDENT PERMEASE MDL1, MITOCHONDRIAL"/>
    <property type="match status" value="1"/>
</dbReference>
<keyword evidence="3" id="KW-0472">Membrane</keyword>
<dbReference type="InterPro" id="IPR003593">
    <property type="entry name" value="AAA+_ATPase"/>
</dbReference>
<dbReference type="OrthoDB" id="6500128at2759"/>
<dbReference type="GO" id="GO:0005524">
    <property type="term" value="F:ATP binding"/>
    <property type="evidence" value="ECO:0007669"/>
    <property type="project" value="UniProtKB-KW"/>
</dbReference>
<dbReference type="SUPFAM" id="SSF52540">
    <property type="entry name" value="P-loop containing nucleoside triphosphate hydrolases"/>
    <property type="match status" value="1"/>
</dbReference>
<sequence>MAFRSTSNNVTHSKLGVWEIYEDPTTLPRKRWPSIEAYAIIKTAAPYVVRMLRDIASIRECWLLLAGWVTVELVASLVPAIALSFHGQLLTVVQTAVDHRTVDPHLLFTVAAGGLACSLATRLLRYARARISAPLHRRIKSYYSVHIFHAVVRLDVPTYDDPAVQHQLEQAFPKSPHSTIAFDAVSATLRLFSTAIQLTSQLPVLVSVLSNQPDGPLLVFLCLAHAFFQWAKVDKPFIGHGVWAATTTDPDYIKSEGLKRAVTNPIHRKEIVASGIAPSLLAQYRQAVARIADRAGDFYEVVASATTLRDGLSINVFIQEVLRSMPEIAFALRAVQRPSSIPLSLASLNLITQTTQGFTYTAFSLFDDTVTIANKLAAVRHLYEVTKIPNRVKVHVPKKDSIIDEDDPSLGVPFPEDQQSLELGISIEFRNVSFKYPGSDEYALRNINFKIERGELCVIVGSNGSGKSTILKLIARLYDPTEGLILVNGADIRTLRLADLRRAISVLFQDYTHFPLSIRDNIALGDPEHADDLDKIRRAAELGGADGLIERLPDKYDTYLERPVRDYYSTLPEGMTDLFGRPVDYGRVREAGGMANAEGGGGAGNRGLSGGQMQRIALSRTFMRSVVSDNSVGLLLFDEPSASLDPTAEHDLFERLRNLRGSKTMIFSSHRFGNLTRHADLILYMNDAEVLEEGTHEQLLAQKGGYAQIWMLQACAFLS</sequence>
<evidence type="ECO:0000256" key="3">
    <source>
        <dbReference type="SAM" id="Phobius"/>
    </source>
</evidence>
<gene>
    <name evidence="5" type="ORF">AAE3_LOCUS6993</name>
</gene>
<dbReference type="InterPro" id="IPR027417">
    <property type="entry name" value="P-loop_NTPase"/>
</dbReference>
<reference evidence="5 6" key="1">
    <citation type="submission" date="2020-01" db="EMBL/GenBank/DDBJ databases">
        <authorList>
            <person name="Gupta K D."/>
        </authorList>
    </citation>
    <scope>NUCLEOTIDE SEQUENCE [LARGE SCALE GENOMIC DNA]</scope>
</reference>
<dbReference type="InterPro" id="IPR039421">
    <property type="entry name" value="Type_1_exporter"/>
</dbReference>
<dbReference type="PROSITE" id="PS50893">
    <property type="entry name" value="ABC_TRANSPORTER_2"/>
    <property type="match status" value="1"/>
</dbReference>
<dbReference type="InterPro" id="IPR003439">
    <property type="entry name" value="ABC_transporter-like_ATP-bd"/>
</dbReference>
<keyword evidence="3" id="KW-0812">Transmembrane</keyword>
<keyword evidence="3" id="KW-1133">Transmembrane helix</keyword>
<protein>
    <recommendedName>
        <fullName evidence="4">ABC transporter domain-containing protein</fullName>
    </recommendedName>
</protein>
<dbReference type="AlphaFoldDB" id="A0A8S0WC47"/>
<dbReference type="Gene3D" id="3.40.50.300">
    <property type="entry name" value="P-loop containing nucleotide triphosphate hydrolases"/>
    <property type="match status" value="1"/>
</dbReference>
<comment type="caution">
    <text evidence="5">The sequence shown here is derived from an EMBL/GenBank/DDBJ whole genome shotgun (WGS) entry which is preliminary data.</text>
</comment>
<name>A0A8S0WC47_CYCAE</name>
<dbReference type="GO" id="GO:0015421">
    <property type="term" value="F:ABC-type oligopeptide transporter activity"/>
    <property type="evidence" value="ECO:0007669"/>
    <property type="project" value="TreeGrafter"/>
</dbReference>
<dbReference type="Proteomes" id="UP000467700">
    <property type="component" value="Unassembled WGS sequence"/>
</dbReference>
<evidence type="ECO:0000313" key="5">
    <source>
        <dbReference type="EMBL" id="CAA7264660.1"/>
    </source>
</evidence>
<evidence type="ECO:0000259" key="4">
    <source>
        <dbReference type="PROSITE" id="PS50893"/>
    </source>
</evidence>
<accession>A0A8S0WC47</accession>
<keyword evidence="6" id="KW-1185">Reference proteome</keyword>
<evidence type="ECO:0000256" key="2">
    <source>
        <dbReference type="ARBA" id="ARBA00022840"/>
    </source>
</evidence>
<proteinExistence type="predicted"/>
<dbReference type="PROSITE" id="PS00211">
    <property type="entry name" value="ABC_TRANSPORTER_1"/>
    <property type="match status" value="1"/>
</dbReference>
<dbReference type="Pfam" id="PF00005">
    <property type="entry name" value="ABC_tran"/>
    <property type="match status" value="1"/>
</dbReference>
<feature type="transmembrane region" description="Helical" evidence="3">
    <location>
        <begin position="61"/>
        <end position="85"/>
    </location>
</feature>
<dbReference type="GO" id="GO:0016887">
    <property type="term" value="F:ATP hydrolysis activity"/>
    <property type="evidence" value="ECO:0007669"/>
    <property type="project" value="InterPro"/>
</dbReference>
<keyword evidence="1" id="KW-0547">Nucleotide-binding</keyword>
<feature type="domain" description="ABC transporter" evidence="4">
    <location>
        <begin position="427"/>
        <end position="712"/>
    </location>
</feature>